<name>A0A3P7FJT0_WUCBA</name>
<evidence type="ECO:0000313" key="9">
    <source>
        <dbReference type="Proteomes" id="UP000270924"/>
    </source>
</evidence>
<dbReference type="AlphaFoldDB" id="A0A3P7FJT0"/>
<comment type="function">
    <text evidence="7">Arginine methyltransferase involved in the assembly or stability of mitochondrial NADH:ubiquinone oxidoreductase complex (complex I).</text>
</comment>
<protein>
    <recommendedName>
        <fullName evidence="7">Protein arginine methyltransferase NDUFAF7</fullName>
        <ecNumber evidence="7">2.1.1.320</ecNumber>
    </recommendedName>
</protein>
<evidence type="ECO:0000256" key="6">
    <source>
        <dbReference type="ARBA" id="ARBA00048612"/>
    </source>
</evidence>
<gene>
    <name evidence="8" type="ORF">WBA_LOCUS2991</name>
</gene>
<comment type="catalytic activity">
    <reaction evidence="6 7">
        <text>L-arginyl-[protein] + 2 S-adenosyl-L-methionine = N(omega),N(omega)'-dimethyl-L-arginyl-[protein] + 2 S-adenosyl-L-homocysteine + 2 H(+)</text>
        <dbReference type="Rhea" id="RHEA:48108"/>
        <dbReference type="Rhea" id="RHEA-COMP:10532"/>
        <dbReference type="Rhea" id="RHEA-COMP:11992"/>
        <dbReference type="ChEBI" id="CHEBI:15378"/>
        <dbReference type="ChEBI" id="CHEBI:29965"/>
        <dbReference type="ChEBI" id="CHEBI:57856"/>
        <dbReference type="ChEBI" id="CHEBI:59789"/>
        <dbReference type="ChEBI" id="CHEBI:88221"/>
        <dbReference type="EC" id="2.1.1.320"/>
    </reaction>
</comment>
<evidence type="ECO:0000256" key="2">
    <source>
        <dbReference type="ARBA" id="ARBA00005891"/>
    </source>
</evidence>
<dbReference type="FunCoup" id="A0A3P7FJT0">
    <property type="interactions" value="1968"/>
</dbReference>
<dbReference type="Pfam" id="PF02636">
    <property type="entry name" value="Methyltransf_28"/>
    <property type="match status" value="1"/>
</dbReference>
<organism evidence="8 9">
    <name type="scientific">Wuchereria bancrofti</name>
    <dbReference type="NCBI Taxonomy" id="6293"/>
    <lineage>
        <taxon>Eukaryota</taxon>
        <taxon>Metazoa</taxon>
        <taxon>Ecdysozoa</taxon>
        <taxon>Nematoda</taxon>
        <taxon>Chromadorea</taxon>
        <taxon>Rhabditida</taxon>
        <taxon>Spirurina</taxon>
        <taxon>Spiruromorpha</taxon>
        <taxon>Filarioidea</taxon>
        <taxon>Onchocercidae</taxon>
        <taxon>Wuchereria</taxon>
    </lineage>
</organism>
<evidence type="ECO:0000256" key="4">
    <source>
        <dbReference type="ARBA" id="ARBA00022679"/>
    </source>
</evidence>
<comment type="similarity">
    <text evidence="2 7">Belongs to the NDUFAF7 family.</text>
</comment>
<reference evidence="8 9" key="1">
    <citation type="submission" date="2018-11" db="EMBL/GenBank/DDBJ databases">
        <authorList>
            <consortium name="Pathogen Informatics"/>
        </authorList>
    </citation>
    <scope>NUCLEOTIDE SEQUENCE [LARGE SCALE GENOMIC DNA]</scope>
</reference>
<dbReference type="InParanoid" id="A0A3P7FJT0"/>
<dbReference type="GO" id="GO:0005739">
    <property type="term" value="C:mitochondrion"/>
    <property type="evidence" value="ECO:0007669"/>
    <property type="project" value="UniProtKB-SubCell"/>
</dbReference>
<dbReference type="InterPro" id="IPR029063">
    <property type="entry name" value="SAM-dependent_MTases_sf"/>
</dbReference>
<sequence length="487" mass="55785">MGRLSIYKTLFNSQKYAAVTNRLFTENHRTEPSRKRYSDQLLHFIKQKINLNGPMSVAEYMRLTASSPIGGYYSRHGSKIFGEKGDFITAPELTQMFGELIVFSVFNYVRPLGLCEYYDVCVSNILLSCCSYLKHSNVVFVNCELLVIFQNGNLLHFNELHLLYLILFQVLSGHNEEWQLVENGPGTGQLMSDIARTLRRLKVTKGSIHLVETSDALLDQQESLLCEHPSQFVDEKSYVRCNVTKDGFPIYWYRNVDDIPAQFSVFISNEFLDALPVNQFKRDDEGKWHEVYVNLNKDDKLCFMLSKSENLHTFGLLPKKIREDLSIKEWEISIDAGTYVNQVTDSITKFGGFVLIVDYGHNGTRKDLSLRAYKGHQIVHPLENPGEHDITADVNFGYLKSLVEDRTLVFGPVEQREFFAQMGIGLRLQKLLECCKTEEEKNNLLKSCEMLLSEKGMGKRFKVMSIFPKTLENILSQRKGPAGFAVI</sequence>
<comment type="subcellular location">
    <subcellularLocation>
        <location evidence="1 7">Mitochondrion</location>
    </subcellularLocation>
</comment>
<evidence type="ECO:0000256" key="1">
    <source>
        <dbReference type="ARBA" id="ARBA00004173"/>
    </source>
</evidence>
<evidence type="ECO:0000256" key="3">
    <source>
        <dbReference type="ARBA" id="ARBA00022603"/>
    </source>
</evidence>
<dbReference type="PANTHER" id="PTHR12049">
    <property type="entry name" value="PROTEIN ARGININE METHYLTRANSFERASE NDUFAF7, MITOCHONDRIAL"/>
    <property type="match status" value="1"/>
</dbReference>
<dbReference type="GO" id="GO:0035243">
    <property type="term" value="F:protein-arginine omega-N symmetric methyltransferase activity"/>
    <property type="evidence" value="ECO:0007669"/>
    <property type="project" value="UniProtKB-EC"/>
</dbReference>
<dbReference type="SUPFAM" id="SSF53335">
    <property type="entry name" value="S-adenosyl-L-methionine-dependent methyltransferases"/>
    <property type="match status" value="2"/>
</dbReference>
<dbReference type="PANTHER" id="PTHR12049:SF7">
    <property type="entry name" value="PROTEIN ARGININE METHYLTRANSFERASE NDUFAF7, MITOCHONDRIAL"/>
    <property type="match status" value="1"/>
</dbReference>
<evidence type="ECO:0000256" key="5">
    <source>
        <dbReference type="ARBA" id="ARBA00023128"/>
    </source>
</evidence>
<dbReference type="Gene3D" id="3.40.50.12710">
    <property type="match status" value="1"/>
</dbReference>
<dbReference type="InterPro" id="IPR038375">
    <property type="entry name" value="NDUFAF7_sf"/>
</dbReference>
<keyword evidence="3 7" id="KW-0489">Methyltransferase</keyword>
<evidence type="ECO:0000313" key="8">
    <source>
        <dbReference type="EMBL" id="VDM09605.1"/>
    </source>
</evidence>
<evidence type="ECO:0000256" key="7">
    <source>
        <dbReference type="RuleBase" id="RU364114"/>
    </source>
</evidence>
<dbReference type="OMA" id="YYHPQRN"/>
<dbReference type="GO" id="GO:0032981">
    <property type="term" value="P:mitochondrial respiratory chain complex I assembly"/>
    <property type="evidence" value="ECO:0007669"/>
    <property type="project" value="TreeGrafter"/>
</dbReference>
<dbReference type="OrthoDB" id="438553at2759"/>
<keyword evidence="5 7" id="KW-0496">Mitochondrion</keyword>
<dbReference type="InterPro" id="IPR003788">
    <property type="entry name" value="NDUFAF7"/>
</dbReference>
<dbReference type="EC" id="2.1.1.320" evidence="7"/>
<dbReference type="GO" id="GO:0032259">
    <property type="term" value="P:methylation"/>
    <property type="evidence" value="ECO:0007669"/>
    <property type="project" value="UniProtKB-KW"/>
</dbReference>
<keyword evidence="9" id="KW-1185">Reference proteome</keyword>
<dbReference type="Proteomes" id="UP000270924">
    <property type="component" value="Unassembled WGS sequence"/>
</dbReference>
<proteinExistence type="inferred from homology"/>
<accession>A0A3P7FJT0</accession>
<keyword evidence="4 7" id="KW-0808">Transferase</keyword>
<dbReference type="EMBL" id="UYWW01000932">
    <property type="protein sequence ID" value="VDM09605.1"/>
    <property type="molecule type" value="Genomic_DNA"/>
</dbReference>